<proteinExistence type="predicted"/>
<organism evidence="2 3">
    <name type="scientific">Saxophila tyrrhenica</name>
    <dbReference type="NCBI Taxonomy" id="1690608"/>
    <lineage>
        <taxon>Eukaryota</taxon>
        <taxon>Fungi</taxon>
        <taxon>Dikarya</taxon>
        <taxon>Ascomycota</taxon>
        <taxon>Pezizomycotina</taxon>
        <taxon>Dothideomycetes</taxon>
        <taxon>Dothideomycetidae</taxon>
        <taxon>Mycosphaerellales</taxon>
        <taxon>Extremaceae</taxon>
        <taxon>Saxophila</taxon>
    </lineage>
</organism>
<sequence>MYNIRNAGAKGFGVFATRAIQRGTRILAELPTFTITSDRDLLPAFRRLSLEARKYISELSVNANKKPAILDWSEAAYHVFRGALTTTPRSLFSINEYSTLLAAFRNNCFNIGDDRRAIFHDISRLNHSCVPNAQGNFNTAIDGFAVHATHLIESRQEITISYLAEHGAVRSSRQAKLAQGYGFACGCPVCDGSTVKGAESEERRRVVREQLGVFSEGEQGGREELEMMMSLIEMFEREGLAGRELGTMYLSAAESNCKLNDPVAAKECSRLGLDMEQRCLGVDSPLYRESMARMRKIRAV</sequence>
<dbReference type="EMBL" id="JAVRRT010000006">
    <property type="protein sequence ID" value="KAK5170899.1"/>
    <property type="molecule type" value="Genomic_DNA"/>
</dbReference>
<evidence type="ECO:0000259" key="1">
    <source>
        <dbReference type="PROSITE" id="PS50280"/>
    </source>
</evidence>
<gene>
    <name evidence="2" type="ORF">LTR77_004043</name>
</gene>
<dbReference type="InterPro" id="IPR001214">
    <property type="entry name" value="SET_dom"/>
</dbReference>
<dbReference type="Pfam" id="PF00856">
    <property type="entry name" value="SET"/>
    <property type="match status" value="1"/>
</dbReference>
<comment type="caution">
    <text evidence="2">The sequence shown here is derived from an EMBL/GenBank/DDBJ whole genome shotgun (WGS) entry which is preliminary data.</text>
</comment>
<dbReference type="PANTHER" id="PTHR47332">
    <property type="entry name" value="SET DOMAIN-CONTAINING PROTEIN 5"/>
    <property type="match status" value="1"/>
</dbReference>
<dbReference type="SUPFAM" id="SSF82199">
    <property type="entry name" value="SET domain"/>
    <property type="match status" value="1"/>
</dbReference>
<name>A0AAV9PBI1_9PEZI</name>
<keyword evidence="3" id="KW-1185">Reference proteome</keyword>
<reference evidence="2 3" key="1">
    <citation type="submission" date="2023-08" db="EMBL/GenBank/DDBJ databases">
        <title>Black Yeasts Isolated from many extreme environments.</title>
        <authorList>
            <person name="Coleine C."/>
            <person name="Stajich J.E."/>
            <person name="Selbmann L."/>
        </authorList>
    </citation>
    <scope>NUCLEOTIDE SEQUENCE [LARGE SCALE GENOMIC DNA]</scope>
    <source>
        <strain evidence="2 3">CCFEE 5935</strain>
    </source>
</reference>
<dbReference type="SMART" id="SM00317">
    <property type="entry name" value="SET"/>
    <property type="match status" value="1"/>
</dbReference>
<accession>A0AAV9PBI1</accession>
<dbReference type="InterPro" id="IPR046341">
    <property type="entry name" value="SET_dom_sf"/>
</dbReference>
<dbReference type="PROSITE" id="PS50280">
    <property type="entry name" value="SET"/>
    <property type="match status" value="1"/>
</dbReference>
<evidence type="ECO:0000313" key="2">
    <source>
        <dbReference type="EMBL" id="KAK5170899.1"/>
    </source>
</evidence>
<dbReference type="InterPro" id="IPR053185">
    <property type="entry name" value="SET_domain_protein"/>
</dbReference>
<dbReference type="PANTHER" id="PTHR47332:SF4">
    <property type="entry name" value="SET DOMAIN-CONTAINING PROTEIN 5"/>
    <property type="match status" value="1"/>
</dbReference>
<dbReference type="GeneID" id="89925389"/>
<dbReference type="CDD" id="cd20071">
    <property type="entry name" value="SET_SMYD"/>
    <property type="match status" value="1"/>
</dbReference>
<dbReference type="Proteomes" id="UP001337655">
    <property type="component" value="Unassembled WGS sequence"/>
</dbReference>
<dbReference type="Gene3D" id="2.170.270.10">
    <property type="entry name" value="SET domain"/>
    <property type="match status" value="1"/>
</dbReference>
<protein>
    <recommendedName>
        <fullName evidence="1">SET domain-containing protein</fullName>
    </recommendedName>
</protein>
<dbReference type="RefSeq" id="XP_064659927.1">
    <property type="nucleotide sequence ID" value="XM_064801297.1"/>
</dbReference>
<dbReference type="AlphaFoldDB" id="A0AAV9PBI1"/>
<evidence type="ECO:0000313" key="3">
    <source>
        <dbReference type="Proteomes" id="UP001337655"/>
    </source>
</evidence>
<feature type="domain" description="SET" evidence="1">
    <location>
        <begin position="1"/>
        <end position="163"/>
    </location>
</feature>